<comment type="caution">
    <text evidence="12">Lacks conserved residue(s) required for the propagation of feature annotation.</text>
</comment>
<dbReference type="InterPro" id="IPR033116">
    <property type="entry name" value="TRYPSIN_SER"/>
</dbReference>
<dbReference type="SUPFAM" id="SSF50494">
    <property type="entry name" value="Trypsin-like serine proteases"/>
    <property type="match status" value="1"/>
</dbReference>
<feature type="signal peptide" evidence="15">
    <location>
        <begin position="1"/>
        <end position="20"/>
    </location>
</feature>
<dbReference type="InterPro" id="IPR043504">
    <property type="entry name" value="Peptidase_S1_PA_chymotrypsin"/>
</dbReference>
<gene>
    <name evidence="18" type="ORF">XELAEV_18005652mg</name>
</gene>
<dbReference type="CDD" id="cd00190">
    <property type="entry name" value="Tryp_SPc"/>
    <property type="match status" value="1"/>
</dbReference>
<organism evidence="18 19">
    <name type="scientific">Xenopus laevis</name>
    <name type="common">African clawed frog</name>
    <dbReference type="NCBI Taxonomy" id="8355"/>
    <lineage>
        <taxon>Eukaryota</taxon>
        <taxon>Metazoa</taxon>
        <taxon>Chordata</taxon>
        <taxon>Craniata</taxon>
        <taxon>Vertebrata</taxon>
        <taxon>Euteleostomi</taxon>
        <taxon>Amphibia</taxon>
        <taxon>Batrachia</taxon>
        <taxon>Anura</taxon>
        <taxon>Pipoidea</taxon>
        <taxon>Pipidae</taxon>
        <taxon>Xenopodinae</taxon>
        <taxon>Xenopus</taxon>
        <taxon>Xenopus</taxon>
    </lineage>
</organism>
<dbReference type="PROSITE" id="PS50287">
    <property type="entry name" value="SRCR_2"/>
    <property type="match status" value="1"/>
</dbReference>
<dbReference type="EMBL" id="CM004466">
    <property type="protein sequence ID" value="OCT99868.1"/>
    <property type="molecule type" value="Genomic_DNA"/>
</dbReference>
<dbReference type="Pfam" id="PF00530">
    <property type="entry name" value="SRCR"/>
    <property type="match status" value="1"/>
</dbReference>
<evidence type="ECO:0000256" key="11">
    <source>
        <dbReference type="PROSITE-ProRule" id="PRU00124"/>
    </source>
</evidence>
<evidence type="ECO:0000256" key="3">
    <source>
        <dbReference type="ARBA" id="ARBA00022670"/>
    </source>
</evidence>
<dbReference type="InterPro" id="IPR001190">
    <property type="entry name" value="SRCR"/>
</dbReference>
<evidence type="ECO:0000256" key="10">
    <source>
        <dbReference type="ARBA" id="ARBA00023180"/>
    </source>
</evidence>
<evidence type="ECO:0000256" key="2">
    <source>
        <dbReference type="ARBA" id="ARBA00022525"/>
    </source>
</evidence>
<sequence>MNKLCCVLILFCHFYVNTFSSAVSGAGDARPNTCEFNALSCHKVFCAPWQRCVAGVCRCKLPYQCPKNATTEVCTDGKRKLQSYCQLKSVECSNPLNSKYRFSSEAPCTETFTLTQNGEPGKGIIKVKLPTFEQELFLCGKQWSNREANVVCRQLGSTKGADASASDKVFSLVTEKPPEHCIQATCRGLENSLAECALRKLPMQDNQVAKVTCYTENKDCGSGEFTCSNGKCIPSELACDSKNDCGDLSDELCCKSCNAGFHCRSDTCIPEQYRCNGELDCIGGEDESNCTVEQEQKSEKQEEVEQKQTSEKQEEDLVQESKATQVEEKAKIVNYDIDAERRLLMKSLPELSCGVPPQTAAPTLTRKKRVIGGTNAIKNQFPWQVAIKDGTAVNCGGIYIGGCWVLTAAHCVRSNQPQRYLIMLELLDRLSYDKDLDSFPVKSVIVHELYNPNTYENDIALLEVKNIYNNPKCMQTENNMVPACVPWSPFQFKSGDTCTVSGWGREKGMSRVFHLKWGHINLMDNCTRVYKERFLDKMECAGTYDGSIDACKGDSGGPLVCYDVNKVAYVWGIVSWGENCGVPGYPGVYTKVANYFEWIAHKVGRSLISKYNV</sequence>
<dbReference type="InterPro" id="IPR048722">
    <property type="entry name" value="CFAI_FIMAC_N"/>
</dbReference>
<feature type="domain" description="SRCR" evidence="17">
    <location>
        <begin position="112"/>
        <end position="214"/>
    </location>
</feature>
<feature type="disulfide bond" evidence="11">
    <location>
        <begin position="275"/>
        <end position="290"/>
    </location>
</feature>
<dbReference type="SUPFAM" id="SSF56487">
    <property type="entry name" value="SRCR-like"/>
    <property type="match status" value="1"/>
</dbReference>
<dbReference type="InterPro" id="IPR003884">
    <property type="entry name" value="FacI_MAC"/>
</dbReference>
<feature type="disulfide bond" evidence="12">
    <location>
        <begin position="152"/>
        <end position="213"/>
    </location>
</feature>
<dbReference type="OMA" id="CIPSHAV"/>
<dbReference type="InterPro" id="IPR036772">
    <property type="entry name" value="SRCR-like_dom_sf"/>
</dbReference>
<dbReference type="PROSITE" id="PS00134">
    <property type="entry name" value="TRYPSIN_HIS"/>
    <property type="match status" value="1"/>
</dbReference>
<keyword evidence="5" id="KW-0677">Repeat</keyword>
<dbReference type="GO" id="GO:0006508">
    <property type="term" value="P:proteolysis"/>
    <property type="evidence" value="ECO:0007669"/>
    <property type="project" value="UniProtKB-KW"/>
</dbReference>
<evidence type="ECO:0000256" key="13">
    <source>
        <dbReference type="RuleBase" id="RU363034"/>
    </source>
</evidence>
<evidence type="ECO:0000256" key="12">
    <source>
        <dbReference type="PROSITE-ProRule" id="PRU00196"/>
    </source>
</evidence>
<feature type="disulfide bond" evidence="11">
    <location>
        <begin position="227"/>
        <end position="245"/>
    </location>
</feature>
<evidence type="ECO:0000256" key="14">
    <source>
        <dbReference type="SAM" id="MobiDB-lite"/>
    </source>
</evidence>
<keyword evidence="10" id="KW-0325">Glycoprotein</keyword>
<dbReference type="InterPro" id="IPR048719">
    <property type="entry name" value="CFAI_KAZAL"/>
</dbReference>
<dbReference type="GO" id="GO:0002376">
    <property type="term" value="P:immune system process"/>
    <property type="evidence" value="ECO:0007669"/>
    <property type="project" value="UniProtKB-KW"/>
</dbReference>
<dbReference type="PROSITE" id="PS50068">
    <property type="entry name" value="LDLRA_2"/>
    <property type="match status" value="2"/>
</dbReference>
<feature type="domain" description="Peptidase S1" evidence="16">
    <location>
        <begin position="370"/>
        <end position="604"/>
    </location>
</feature>
<feature type="disulfide bond" evidence="11">
    <location>
        <begin position="220"/>
        <end position="232"/>
    </location>
</feature>
<dbReference type="SMART" id="SM00020">
    <property type="entry name" value="Tryp_SPc"/>
    <property type="match status" value="1"/>
</dbReference>
<dbReference type="Pfam" id="PF21287">
    <property type="entry name" value="Kazal_CFAI"/>
    <property type="match status" value="1"/>
</dbReference>
<dbReference type="Pfam" id="PF00057">
    <property type="entry name" value="Ldl_recept_a"/>
    <property type="match status" value="2"/>
</dbReference>
<feature type="chain" id="PRO_5037386287" description="Complement factor I" evidence="15">
    <location>
        <begin position="21"/>
        <end position="613"/>
    </location>
</feature>
<evidence type="ECO:0000313" key="19">
    <source>
        <dbReference type="Proteomes" id="UP000694892"/>
    </source>
</evidence>
<dbReference type="SMART" id="SM00202">
    <property type="entry name" value="SR"/>
    <property type="match status" value="1"/>
</dbReference>
<keyword evidence="3 13" id="KW-0645">Protease</keyword>
<feature type="disulfide bond" evidence="11">
    <location>
        <begin position="263"/>
        <end position="281"/>
    </location>
</feature>
<dbReference type="Gene3D" id="2.40.10.10">
    <property type="entry name" value="Trypsin-like serine proteases"/>
    <property type="match status" value="1"/>
</dbReference>
<evidence type="ECO:0000256" key="4">
    <source>
        <dbReference type="ARBA" id="ARBA00022729"/>
    </source>
</evidence>
<protein>
    <recommendedName>
        <fullName evidence="20">Complement factor I</fullName>
    </recommendedName>
</protein>
<keyword evidence="2" id="KW-0964">Secreted</keyword>
<dbReference type="Pfam" id="PF00089">
    <property type="entry name" value="Trypsin"/>
    <property type="match status" value="1"/>
</dbReference>
<reference evidence="19" key="1">
    <citation type="journal article" date="2016" name="Nature">
        <title>Genome evolution in the allotetraploid frog Xenopus laevis.</title>
        <authorList>
            <person name="Session A.M."/>
            <person name="Uno Y."/>
            <person name="Kwon T."/>
            <person name="Chapman J.A."/>
            <person name="Toyoda A."/>
            <person name="Takahashi S."/>
            <person name="Fukui A."/>
            <person name="Hikosaka A."/>
            <person name="Suzuki A."/>
            <person name="Kondo M."/>
            <person name="van Heeringen S.J."/>
            <person name="Quigley I."/>
            <person name="Heinz S."/>
            <person name="Ogino H."/>
            <person name="Ochi H."/>
            <person name="Hellsten U."/>
            <person name="Lyons J.B."/>
            <person name="Simakov O."/>
            <person name="Putnam N."/>
            <person name="Stites J."/>
            <person name="Kuroki Y."/>
            <person name="Tanaka T."/>
            <person name="Michiue T."/>
            <person name="Watanabe M."/>
            <person name="Bogdanovic O."/>
            <person name="Lister R."/>
            <person name="Georgiou G."/>
            <person name="Paranjpe S.S."/>
            <person name="van Kruijsbergen I."/>
            <person name="Shu S."/>
            <person name="Carlson J."/>
            <person name="Kinoshita T."/>
            <person name="Ohta Y."/>
            <person name="Mawaribuchi S."/>
            <person name="Jenkins J."/>
            <person name="Grimwood J."/>
            <person name="Schmutz J."/>
            <person name="Mitros T."/>
            <person name="Mozaffari S.V."/>
            <person name="Suzuki Y."/>
            <person name="Haramoto Y."/>
            <person name="Yamamoto T.S."/>
            <person name="Takagi C."/>
            <person name="Heald R."/>
            <person name="Miller K."/>
            <person name="Haudenschild C."/>
            <person name="Kitzman J."/>
            <person name="Nakayama T."/>
            <person name="Izutsu Y."/>
            <person name="Robert J."/>
            <person name="Fortriede J."/>
            <person name="Burns K."/>
            <person name="Lotay V."/>
            <person name="Karimi K."/>
            <person name="Yasuoka Y."/>
            <person name="Dichmann D.S."/>
            <person name="Flajnik M.F."/>
            <person name="Houston D.W."/>
            <person name="Shendure J."/>
            <person name="DuPasquier L."/>
            <person name="Vize P.D."/>
            <person name="Zorn A.M."/>
            <person name="Ito M."/>
            <person name="Marcotte E.M."/>
            <person name="Wallingford J.B."/>
            <person name="Ito Y."/>
            <person name="Asashima M."/>
            <person name="Ueno N."/>
            <person name="Matsuda Y."/>
            <person name="Veenstra G.J."/>
            <person name="Fujiyama A."/>
            <person name="Harland R.M."/>
            <person name="Taira M."/>
            <person name="Rokhsar D.S."/>
        </authorList>
    </citation>
    <scope>NUCLEOTIDE SEQUENCE [LARGE SCALE GENOMIC DNA]</scope>
    <source>
        <strain evidence="19">J</strain>
    </source>
</reference>
<keyword evidence="8" id="KW-0391">Immunity</keyword>
<dbReference type="SUPFAM" id="SSF57424">
    <property type="entry name" value="LDL receptor-like module"/>
    <property type="match status" value="2"/>
</dbReference>
<dbReference type="Proteomes" id="UP000694892">
    <property type="component" value="Chromosome 1L"/>
</dbReference>
<evidence type="ECO:0000256" key="6">
    <source>
        <dbReference type="ARBA" id="ARBA00022801"/>
    </source>
</evidence>
<evidence type="ECO:0000313" key="18">
    <source>
        <dbReference type="EMBL" id="OCT99868.1"/>
    </source>
</evidence>
<name>A0A974DXN1_XENLA</name>
<dbReference type="PROSITE" id="PS01209">
    <property type="entry name" value="LDLRA_1"/>
    <property type="match status" value="2"/>
</dbReference>
<dbReference type="InterPro" id="IPR002172">
    <property type="entry name" value="LDrepeatLR_classA_rpt"/>
</dbReference>
<keyword evidence="6 13" id="KW-0378">Hydrolase</keyword>
<feature type="disulfide bond" evidence="12">
    <location>
        <begin position="186"/>
        <end position="196"/>
    </location>
</feature>
<dbReference type="PANTHER" id="PTHR24252">
    <property type="entry name" value="ACROSIN-RELATED"/>
    <property type="match status" value="1"/>
</dbReference>
<dbReference type="InterPro" id="IPR009003">
    <property type="entry name" value="Peptidase_S1_PA"/>
</dbReference>
<dbReference type="PROSITE" id="PS00135">
    <property type="entry name" value="TRYPSIN_SER"/>
    <property type="match status" value="1"/>
</dbReference>
<dbReference type="InterPro" id="IPR001314">
    <property type="entry name" value="Peptidase_S1A"/>
</dbReference>
<dbReference type="InterPro" id="IPR018114">
    <property type="entry name" value="TRYPSIN_HIS"/>
</dbReference>
<dbReference type="PANTHER" id="PTHR24252:SF7">
    <property type="entry name" value="HYALIN"/>
    <property type="match status" value="1"/>
</dbReference>
<dbReference type="SMART" id="SM00057">
    <property type="entry name" value="FIMAC"/>
    <property type="match status" value="1"/>
</dbReference>
<dbReference type="InterPro" id="IPR001254">
    <property type="entry name" value="Trypsin_dom"/>
</dbReference>
<dbReference type="InterPro" id="IPR036055">
    <property type="entry name" value="LDL_receptor-like_sf"/>
</dbReference>
<dbReference type="CDD" id="cd00112">
    <property type="entry name" value="LDLa"/>
    <property type="match status" value="2"/>
</dbReference>
<dbReference type="SMART" id="SM00192">
    <property type="entry name" value="LDLa"/>
    <property type="match status" value="2"/>
</dbReference>
<dbReference type="Pfam" id="PF21286">
    <property type="entry name" value="CFAI_FIMAC_N"/>
    <property type="match status" value="1"/>
</dbReference>
<dbReference type="PROSITE" id="PS50240">
    <property type="entry name" value="TRYPSIN_DOM"/>
    <property type="match status" value="1"/>
</dbReference>
<evidence type="ECO:0000256" key="5">
    <source>
        <dbReference type="ARBA" id="ARBA00022737"/>
    </source>
</evidence>
<keyword evidence="4 15" id="KW-0732">Signal</keyword>
<dbReference type="Gene3D" id="3.10.250.10">
    <property type="entry name" value="SRCR-like domain"/>
    <property type="match status" value="1"/>
</dbReference>
<comment type="subcellular location">
    <subcellularLocation>
        <location evidence="1">Secreted</location>
    </subcellularLocation>
</comment>
<keyword evidence="7 13" id="KW-0720">Serine protease</keyword>
<feature type="compositionally biased region" description="Basic and acidic residues" evidence="14">
    <location>
        <begin position="294"/>
        <end position="312"/>
    </location>
</feature>
<evidence type="ECO:0000256" key="8">
    <source>
        <dbReference type="ARBA" id="ARBA00022859"/>
    </source>
</evidence>
<evidence type="ECO:0000259" key="16">
    <source>
        <dbReference type="PROSITE" id="PS50240"/>
    </source>
</evidence>
<feature type="disulfide bond" evidence="11">
    <location>
        <begin position="239"/>
        <end position="254"/>
    </location>
</feature>
<evidence type="ECO:0008006" key="20">
    <source>
        <dbReference type="Google" id="ProtNLM"/>
    </source>
</evidence>
<evidence type="ECO:0000256" key="7">
    <source>
        <dbReference type="ARBA" id="ARBA00022825"/>
    </source>
</evidence>
<keyword evidence="9 12" id="KW-1015">Disulfide bond</keyword>
<dbReference type="GO" id="GO:0016020">
    <property type="term" value="C:membrane"/>
    <property type="evidence" value="ECO:0007669"/>
    <property type="project" value="InterPro"/>
</dbReference>
<dbReference type="AlphaFoldDB" id="A0A974DXN1"/>
<dbReference type="PRINTS" id="PR00722">
    <property type="entry name" value="CHYMOTRYPSIN"/>
</dbReference>
<dbReference type="GO" id="GO:0005576">
    <property type="term" value="C:extracellular region"/>
    <property type="evidence" value="ECO:0007669"/>
    <property type="project" value="UniProtKB-SubCell"/>
</dbReference>
<dbReference type="InterPro" id="IPR023415">
    <property type="entry name" value="LDLR_class-A_CS"/>
</dbReference>
<evidence type="ECO:0000256" key="1">
    <source>
        <dbReference type="ARBA" id="ARBA00004613"/>
    </source>
</evidence>
<evidence type="ECO:0000256" key="15">
    <source>
        <dbReference type="SAM" id="SignalP"/>
    </source>
</evidence>
<dbReference type="Gene3D" id="4.10.400.10">
    <property type="entry name" value="Low-density Lipoprotein Receptor"/>
    <property type="match status" value="2"/>
</dbReference>
<feature type="region of interest" description="Disordered" evidence="14">
    <location>
        <begin position="292"/>
        <end position="323"/>
    </location>
</feature>
<evidence type="ECO:0000256" key="9">
    <source>
        <dbReference type="ARBA" id="ARBA00023157"/>
    </source>
</evidence>
<accession>A0A974DXN1</accession>
<dbReference type="FunFam" id="2.40.10.10:FF:000053">
    <property type="entry name" value="Neurotrypsin"/>
    <property type="match status" value="1"/>
</dbReference>
<proteinExistence type="predicted"/>
<dbReference type="GO" id="GO:0004252">
    <property type="term" value="F:serine-type endopeptidase activity"/>
    <property type="evidence" value="ECO:0007669"/>
    <property type="project" value="InterPro"/>
</dbReference>
<evidence type="ECO:0000259" key="17">
    <source>
        <dbReference type="PROSITE" id="PS50287"/>
    </source>
</evidence>